<dbReference type="PANTHER" id="PTHR30510:SF2">
    <property type="entry name" value="UPF0229 PROTEIN YEAH"/>
    <property type="match status" value="1"/>
</dbReference>
<sequence length="445" mass="50479">MHIVDRRLNPGGKSLGNRQRFLRRAQSLVRRAVRDQSRDRSIKDMGEGGEVSIPVDGVREPALRRSTSGGLREHVLPGNKHFTEGDTIPRPSGGGGGGGSEGAEEGGGEDDFRFVLSQDEFLDLFLEDLELPDLAKTRVEDLENPSWRRAGYSTSGSPANLSLTRTLRNSLSRRIALNRPKSEEMKEIEEEIARLEALGDEPERVAVLRLKLEGLERRRKLIPFVDPIDLRYRQFAPYPKPVAQAVMICLMDVSGSMTEHMKDLAKRFYALLYIFLKRRYRHVDLVFIRHTHTAEEVDEETFFHSTETGGTVVSTALEEMLRVIAERYRPEDWNIYAAQASDGDNAPNDNDKTVGLLQNRILPMMQYFAYLEVKPEDEPMSLGLTSRASDLWRAYEAMQDSAVKDASARFAMRQVRHRRDIFPVFRELFRRRGEGASAERVGAGS</sequence>
<reference evidence="3" key="1">
    <citation type="submission" date="2024-05" db="EMBL/GenBank/DDBJ databases">
        <authorList>
            <person name="Kim S."/>
            <person name="Heo J."/>
            <person name="Choi H."/>
            <person name="Choi Y."/>
            <person name="Kwon S.-W."/>
            <person name="Kim Y."/>
        </authorList>
    </citation>
    <scope>NUCLEOTIDE SEQUENCE</scope>
    <source>
        <strain evidence="3">KACC 23698</strain>
    </source>
</reference>
<dbReference type="RefSeq" id="WP_406856777.1">
    <property type="nucleotide sequence ID" value="NZ_CP157484.1"/>
</dbReference>
<dbReference type="SUPFAM" id="SSF53300">
    <property type="entry name" value="vWA-like"/>
    <property type="match status" value="1"/>
</dbReference>
<dbReference type="EMBL" id="CP157484">
    <property type="protein sequence ID" value="XBO39925.1"/>
    <property type="molecule type" value="Genomic_DNA"/>
</dbReference>
<organism evidence="3">
    <name type="scientific">Alsobacter sp. KACC 23698</name>
    <dbReference type="NCBI Taxonomy" id="3149229"/>
    <lineage>
        <taxon>Bacteria</taxon>
        <taxon>Pseudomonadati</taxon>
        <taxon>Pseudomonadota</taxon>
        <taxon>Alphaproteobacteria</taxon>
        <taxon>Hyphomicrobiales</taxon>
        <taxon>Alsobacteraceae</taxon>
        <taxon>Alsobacter</taxon>
    </lineage>
</organism>
<evidence type="ECO:0000256" key="2">
    <source>
        <dbReference type="SAM" id="MobiDB-lite"/>
    </source>
</evidence>
<dbReference type="InterPro" id="IPR006698">
    <property type="entry name" value="UPF0229"/>
</dbReference>
<dbReference type="PANTHER" id="PTHR30510">
    <property type="entry name" value="UPF0229 PROTEIN YEAH"/>
    <property type="match status" value="1"/>
</dbReference>
<feature type="compositionally biased region" description="Gly residues" evidence="2">
    <location>
        <begin position="92"/>
        <end position="101"/>
    </location>
</feature>
<comment type="similarity">
    <text evidence="1">Belongs to the UPF0229 family.</text>
</comment>
<feature type="region of interest" description="Disordered" evidence="2">
    <location>
        <begin position="1"/>
        <end position="109"/>
    </location>
</feature>
<evidence type="ECO:0000313" key="3">
    <source>
        <dbReference type="EMBL" id="XBO39925.1"/>
    </source>
</evidence>
<accession>A0AAU7JIA1</accession>
<protein>
    <recommendedName>
        <fullName evidence="1">UPF0229 protein ABEG18_03850</fullName>
    </recommendedName>
</protein>
<dbReference type="Pfam" id="PF04285">
    <property type="entry name" value="DUF444"/>
    <property type="match status" value="1"/>
</dbReference>
<proteinExistence type="inferred from homology"/>
<gene>
    <name evidence="3" type="ORF">ABEG18_03850</name>
</gene>
<dbReference type="HAMAP" id="MF_01232">
    <property type="entry name" value="UPF0229"/>
    <property type="match status" value="1"/>
</dbReference>
<name>A0AAU7JIA1_9HYPH</name>
<dbReference type="NCBIfam" id="NF003708">
    <property type="entry name" value="PRK05325.1-3"/>
    <property type="match status" value="1"/>
</dbReference>
<dbReference type="NCBIfam" id="NF003707">
    <property type="entry name" value="PRK05325.1-2"/>
    <property type="match status" value="1"/>
</dbReference>
<dbReference type="InterPro" id="IPR036465">
    <property type="entry name" value="vWFA_dom_sf"/>
</dbReference>
<dbReference type="AlphaFoldDB" id="A0AAU7JIA1"/>
<evidence type="ECO:0000256" key="1">
    <source>
        <dbReference type="HAMAP-Rule" id="MF_01232"/>
    </source>
</evidence>
<feature type="compositionally biased region" description="Basic and acidic residues" evidence="2">
    <location>
        <begin position="32"/>
        <end position="46"/>
    </location>
</feature>